<evidence type="ECO:0000313" key="2">
    <source>
        <dbReference type="Proteomes" id="UP001642484"/>
    </source>
</evidence>
<accession>A0ABP0P963</accession>
<comment type="caution">
    <text evidence="1">The sequence shown here is derived from an EMBL/GenBank/DDBJ whole genome shotgun (WGS) entry which is preliminary data.</text>
</comment>
<name>A0ABP0P963_9DINO</name>
<reference evidence="1 2" key="1">
    <citation type="submission" date="2024-02" db="EMBL/GenBank/DDBJ databases">
        <authorList>
            <person name="Chen Y."/>
            <person name="Shah S."/>
            <person name="Dougan E. K."/>
            <person name="Thang M."/>
            <person name="Chan C."/>
        </authorList>
    </citation>
    <scope>NUCLEOTIDE SEQUENCE [LARGE SCALE GENOMIC DNA]</scope>
</reference>
<organism evidence="1 2">
    <name type="scientific">Durusdinium trenchii</name>
    <dbReference type="NCBI Taxonomy" id="1381693"/>
    <lineage>
        <taxon>Eukaryota</taxon>
        <taxon>Sar</taxon>
        <taxon>Alveolata</taxon>
        <taxon>Dinophyceae</taxon>
        <taxon>Suessiales</taxon>
        <taxon>Symbiodiniaceae</taxon>
        <taxon>Durusdinium</taxon>
    </lineage>
</organism>
<gene>
    <name evidence="1" type="ORF">CCMP2556_LOCUS35563</name>
</gene>
<sequence length="290" mass="32912">MAQRLQHLLDEQTEASKEAEAVLLAREEEKVQLLGLLKHKERRVRQESFCSWRLQGALHNAKSSAGYYMLLCALRSWRDLGRERKVRRAAEKVKVVGQGDLLRFSCLKLSIALRRLASKPFADAMYRLRVHAASQRLEEDKAADLIHCAQWGWKGAKSNWTFVRDAGGKDDRDLLQVEPVQMQAKPAKSAEVLPQQVEAPLRQLHTRLEQLMEVAKVEGELEVKAAKALSATDVTQKQPQLDEAIAYEALVGRLRAELRWERASRHSCEQALETLRGSYGLLLSRVPSKC</sequence>
<evidence type="ECO:0000313" key="1">
    <source>
        <dbReference type="EMBL" id="CAK9072301.1"/>
    </source>
</evidence>
<dbReference type="EMBL" id="CAXAMN010022729">
    <property type="protein sequence ID" value="CAK9072301.1"/>
    <property type="molecule type" value="Genomic_DNA"/>
</dbReference>
<keyword evidence="2" id="KW-1185">Reference proteome</keyword>
<proteinExistence type="predicted"/>
<dbReference type="Proteomes" id="UP001642484">
    <property type="component" value="Unassembled WGS sequence"/>
</dbReference>
<protein>
    <submittedName>
        <fullName evidence="1">Uncharacterized protein</fullName>
    </submittedName>
</protein>